<evidence type="ECO:0008006" key="5">
    <source>
        <dbReference type="Google" id="ProtNLM"/>
    </source>
</evidence>
<sequence length="312" mass="34074">MTGSKKFNPDEDLTSLEGKVIFVTGGTAGLGTASIQALAKHNPAHIYFSGRNRNRGQSLIAEIKKDVPSASLTFIEMDLSSLASIAAAMPRFIHSRLDILMCNAGIMAHPPLLSKDGYEIQFATNHLGHAMLIKQLLPTMLKTAEERDSDVRIIILTSTGWRGHPKGGIQFATLNTVQDFGKIGRWVRYCQSKLANIVYAAELARRYPTITSVSVHPGVVQTDLVGDLGFADKLLVYLTNMGQMLQPEDGALSQVFVAAAANKGDIVNGGFYMPVGVLSNTKLDKVAKSKELGQELWEWTEKVLEGFEKQQK</sequence>
<dbReference type="InterPro" id="IPR002347">
    <property type="entry name" value="SDR_fam"/>
</dbReference>
<accession>A0A0C3HQN1</accession>
<dbReference type="InParanoid" id="A0A0C3HQN1"/>
<dbReference type="InterPro" id="IPR036291">
    <property type="entry name" value="NAD(P)-bd_dom_sf"/>
</dbReference>
<dbReference type="Pfam" id="PF00106">
    <property type="entry name" value="adh_short"/>
    <property type="match status" value="1"/>
</dbReference>
<keyword evidence="2" id="KW-0560">Oxidoreductase</keyword>
<dbReference type="SUPFAM" id="SSF51735">
    <property type="entry name" value="NAD(P)-binding Rossmann-fold domains"/>
    <property type="match status" value="1"/>
</dbReference>
<dbReference type="Gene3D" id="3.40.50.720">
    <property type="entry name" value="NAD(P)-binding Rossmann-like Domain"/>
    <property type="match status" value="1"/>
</dbReference>
<reference evidence="4" key="2">
    <citation type="submission" date="2015-01" db="EMBL/GenBank/DDBJ databases">
        <title>Evolutionary Origins and Diversification of the Mycorrhizal Mutualists.</title>
        <authorList>
            <consortium name="DOE Joint Genome Institute"/>
            <consortium name="Mycorrhizal Genomics Consortium"/>
            <person name="Kohler A."/>
            <person name="Kuo A."/>
            <person name="Nagy L.G."/>
            <person name="Floudas D."/>
            <person name="Copeland A."/>
            <person name="Barry K.W."/>
            <person name="Cichocki N."/>
            <person name="Veneault-Fourrey C."/>
            <person name="LaButti K."/>
            <person name="Lindquist E.A."/>
            <person name="Lipzen A."/>
            <person name="Lundell T."/>
            <person name="Morin E."/>
            <person name="Murat C."/>
            <person name="Riley R."/>
            <person name="Ohm R."/>
            <person name="Sun H."/>
            <person name="Tunlid A."/>
            <person name="Henrissat B."/>
            <person name="Grigoriev I.V."/>
            <person name="Hibbett D.S."/>
            <person name="Martin F."/>
        </authorList>
    </citation>
    <scope>NUCLEOTIDE SEQUENCE [LARGE SCALE GENOMIC DNA]</scope>
    <source>
        <strain evidence="4">Zn</strain>
    </source>
</reference>
<protein>
    <recommendedName>
        <fullName evidence="5">Oxidoreductase</fullName>
    </recommendedName>
</protein>
<dbReference type="GO" id="GO:0016491">
    <property type="term" value="F:oxidoreductase activity"/>
    <property type="evidence" value="ECO:0007669"/>
    <property type="project" value="UniProtKB-KW"/>
</dbReference>
<evidence type="ECO:0000313" key="3">
    <source>
        <dbReference type="EMBL" id="KIN05330.1"/>
    </source>
</evidence>
<dbReference type="EMBL" id="KN832872">
    <property type="protein sequence ID" value="KIN05330.1"/>
    <property type="molecule type" value="Genomic_DNA"/>
</dbReference>
<dbReference type="PANTHER" id="PTHR24320">
    <property type="entry name" value="RETINOL DEHYDROGENASE"/>
    <property type="match status" value="1"/>
</dbReference>
<comment type="similarity">
    <text evidence="1">Belongs to the short-chain dehydrogenases/reductases (SDR) family.</text>
</comment>
<reference evidence="3 4" key="1">
    <citation type="submission" date="2014-04" db="EMBL/GenBank/DDBJ databases">
        <authorList>
            <consortium name="DOE Joint Genome Institute"/>
            <person name="Kuo A."/>
            <person name="Martino E."/>
            <person name="Perotto S."/>
            <person name="Kohler A."/>
            <person name="Nagy L.G."/>
            <person name="Floudas D."/>
            <person name="Copeland A."/>
            <person name="Barry K.W."/>
            <person name="Cichocki N."/>
            <person name="Veneault-Fourrey C."/>
            <person name="LaButti K."/>
            <person name="Lindquist E.A."/>
            <person name="Lipzen A."/>
            <person name="Lundell T."/>
            <person name="Morin E."/>
            <person name="Murat C."/>
            <person name="Sun H."/>
            <person name="Tunlid A."/>
            <person name="Henrissat B."/>
            <person name="Grigoriev I.V."/>
            <person name="Hibbett D.S."/>
            <person name="Martin F."/>
            <person name="Nordberg H.P."/>
            <person name="Cantor M.N."/>
            <person name="Hua S.X."/>
        </authorList>
    </citation>
    <scope>NUCLEOTIDE SEQUENCE [LARGE SCALE GENOMIC DNA]</scope>
    <source>
        <strain evidence="3 4">Zn</strain>
    </source>
</reference>
<evidence type="ECO:0000313" key="4">
    <source>
        <dbReference type="Proteomes" id="UP000054321"/>
    </source>
</evidence>
<name>A0A0C3HQN1_OIDMZ</name>
<organism evidence="3 4">
    <name type="scientific">Oidiodendron maius (strain Zn)</name>
    <dbReference type="NCBI Taxonomy" id="913774"/>
    <lineage>
        <taxon>Eukaryota</taxon>
        <taxon>Fungi</taxon>
        <taxon>Dikarya</taxon>
        <taxon>Ascomycota</taxon>
        <taxon>Pezizomycotina</taxon>
        <taxon>Leotiomycetes</taxon>
        <taxon>Leotiomycetes incertae sedis</taxon>
        <taxon>Myxotrichaceae</taxon>
        <taxon>Oidiodendron</taxon>
    </lineage>
</organism>
<dbReference type="PANTHER" id="PTHR24320:SF154">
    <property type="entry name" value="OXIDOREDUCTASE, SHORT-CHAIN DEHYDROGENASE_REDUCTASE FAMILY (AFU_ORTHOLOGUE AFUA_2G04560)"/>
    <property type="match status" value="1"/>
</dbReference>
<dbReference type="STRING" id="913774.A0A0C3HQN1"/>
<evidence type="ECO:0000256" key="1">
    <source>
        <dbReference type="ARBA" id="ARBA00006484"/>
    </source>
</evidence>
<dbReference type="Proteomes" id="UP000054321">
    <property type="component" value="Unassembled WGS sequence"/>
</dbReference>
<dbReference type="OrthoDB" id="191139at2759"/>
<dbReference type="PRINTS" id="PR00081">
    <property type="entry name" value="GDHRDH"/>
</dbReference>
<evidence type="ECO:0000256" key="2">
    <source>
        <dbReference type="ARBA" id="ARBA00023002"/>
    </source>
</evidence>
<dbReference type="HOGENOM" id="CLU_010194_44_6_1"/>
<dbReference type="AlphaFoldDB" id="A0A0C3HQN1"/>
<proteinExistence type="inferred from homology"/>
<gene>
    <name evidence="3" type="ORF">OIDMADRAFT_114948</name>
</gene>
<keyword evidence="4" id="KW-1185">Reference proteome</keyword>